<evidence type="ECO:0000313" key="13">
    <source>
        <dbReference type="Proteomes" id="UP001318040"/>
    </source>
</evidence>
<dbReference type="GO" id="GO:0031201">
    <property type="term" value="C:SNARE complex"/>
    <property type="evidence" value="ECO:0007669"/>
    <property type="project" value="TreeGrafter"/>
</dbReference>
<dbReference type="InterPro" id="IPR000727">
    <property type="entry name" value="T_SNARE_dom"/>
</dbReference>
<feature type="domain" description="T-SNARE coiled-coil homology" evidence="12">
    <location>
        <begin position="194"/>
        <end position="256"/>
    </location>
</feature>
<dbReference type="Pfam" id="PF00804">
    <property type="entry name" value="Syntaxin"/>
    <property type="match status" value="1"/>
</dbReference>
<dbReference type="SMART" id="SM00503">
    <property type="entry name" value="SynN"/>
    <property type="match status" value="1"/>
</dbReference>
<evidence type="ECO:0000256" key="3">
    <source>
        <dbReference type="ARBA" id="ARBA00022448"/>
    </source>
</evidence>
<comment type="subcellular location">
    <subcellularLocation>
        <location evidence="1">Membrane</location>
        <topology evidence="1">Single-pass type IV membrane protein</topology>
    </subcellularLocation>
</comment>
<dbReference type="KEGG" id="pmrn:116936890"/>
<gene>
    <name evidence="14" type="primary">LOC116936890</name>
</gene>
<keyword evidence="13" id="KW-1185">Reference proteome</keyword>
<comment type="similarity">
    <text evidence="2 9">Belongs to the syntaxin family.</text>
</comment>
<feature type="region of interest" description="Disordered" evidence="10">
    <location>
        <begin position="1"/>
        <end position="29"/>
    </location>
</feature>
<evidence type="ECO:0000256" key="2">
    <source>
        <dbReference type="ARBA" id="ARBA00009063"/>
    </source>
</evidence>
<keyword evidence="3" id="KW-0813">Transport</keyword>
<evidence type="ECO:0000256" key="5">
    <source>
        <dbReference type="ARBA" id="ARBA00022775"/>
    </source>
</evidence>
<evidence type="ECO:0000256" key="7">
    <source>
        <dbReference type="ARBA" id="ARBA00023054"/>
    </source>
</evidence>
<dbReference type="GO" id="GO:0012505">
    <property type="term" value="C:endomembrane system"/>
    <property type="evidence" value="ECO:0007669"/>
    <property type="project" value="TreeGrafter"/>
</dbReference>
<dbReference type="RefSeq" id="XP_032799927.1">
    <property type="nucleotide sequence ID" value="XM_032944036.1"/>
</dbReference>
<dbReference type="GO" id="GO:0048278">
    <property type="term" value="P:vesicle docking"/>
    <property type="evidence" value="ECO:0007669"/>
    <property type="project" value="TreeGrafter"/>
</dbReference>
<dbReference type="CDD" id="cd15848">
    <property type="entry name" value="SNARE_syntaxin1-like"/>
    <property type="match status" value="1"/>
</dbReference>
<keyword evidence="7" id="KW-0175">Coiled coil</keyword>
<dbReference type="GO" id="GO:0000149">
    <property type="term" value="F:SNARE binding"/>
    <property type="evidence" value="ECO:0007669"/>
    <property type="project" value="TreeGrafter"/>
</dbReference>
<feature type="compositionally biased region" description="Basic and acidic residues" evidence="10">
    <location>
        <begin position="1"/>
        <end position="12"/>
    </location>
</feature>
<organism evidence="13 14">
    <name type="scientific">Petromyzon marinus</name>
    <name type="common">Sea lamprey</name>
    <dbReference type="NCBI Taxonomy" id="7757"/>
    <lineage>
        <taxon>Eukaryota</taxon>
        <taxon>Metazoa</taxon>
        <taxon>Chordata</taxon>
        <taxon>Craniata</taxon>
        <taxon>Vertebrata</taxon>
        <taxon>Cyclostomata</taxon>
        <taxon>Hyperoartia</taxon>
        <taxon>Petromyzontiformes</taxon>
        <taxon>Petromyzontidae</taxon>
        <taxon>Petromyzon</taxon>
    </lineage>
</organism>
<dbReference type="GO" id="GO:0005484">
    <property type="term" value="F:SNAP receptor activity"/>
    <property type="evidence" value="ECO:0007669"/>
    <property type="project" value="InterPro"/>
</dbReference>
<dbReference type="GO" id="GO:0006836">
    <property type="term" value="P:neurotransmitter transport"/>
    <property type="evidence" value="ECO:0007669"/>
    <property type="project" value="UniProtKB-KW"/>
</dbReference>
<reference evidence="14" key="1">
    <citation type="submission" date="2025-08" db="UniProtKB">
        <authorList>
            <consortium name="RefSeq"/>
        </authorList>
    </citation>
    <scope>IDENTIFICATION</scope>
    <source>
        <tissue evidence="14">Sperm</tissue>
    </source>
</reference>
<dbReference type="GO" id="GO:0005886">
    <property type="term" value="C:plasma membrane"/>
    <property type="evidence" value="ECO:0007669"/>
    <property type="project" value="TreeGrafter"/>
</dbReference>
<dbReference type="InterPro" id="IPR006011">
    <property type="entry name" value="Syntaxin_N"/>
</dbReference>
<dbReference type="GO" id="GO:0006906">
    <property type="term" value="P:vesicle fusion"/>
    <property type="evidence" value="ECO:0007669"/>
    <property type="project" value="TreeGrafter"/>
</dbReference>
<proteinExistence type="inferred from homology"/>
<dbReference type="Proteomes" id="UP001318040">
    <property type="component" value="Chromosome 84"/>
</dbReference>
<dbReference type="InterPro" id="IPR010989">
    <property type="entry name" value="SNARE"/>
</dbReference>
<evidence type="ECO:0000259" key="12">
    <source>
        <dbReference type="PROSITE" id="PS50192"/>
    </source>
</evidence>
<dbReference type="PROSITE" id="PS00914">
    <property type="entry name" value="SYNTAXIN"/>
    <property type="match status" value="1"/>
</dbReference>
<sequence length="291" mass="32927">MRDRLQELRQEKQSFLAPESSDGERAGAEIPMDNLDSFLSKVNETNVELDSLGVAVQEVKRLHLAILSDVEPRESDRKQLDDVMFSITSTARRVRTQLKDLDTMLEIPDDSSTRLRMRKTTHTMASQRFVDVMKEYNSLQTEHRDLCKKRILRQMEISGQNVTAEQLDSLIESGSSSVFTQGYILESQLTRQQLGEIQSRHEELLKLEKSIQEVHDMFINIAIMVASQGDMVNNIEEHVKSASEHTEKGRTVLEQAVTHKRSARKKKLLLAGCIAIAIVVIIAIIVGVTVS</sequence>
<dbReference type="AlphaFoldDB" id="A0AAJ7WJM6"/>
<dbReference type="InterPro" id="IPR006012">
    <property type="entry name" value="Syntaxin/epimorphin_CS"/>
</dbReference>
<evidence type="ECO:0000256" key="8">
    <source>
        <dbReference type="ARBA" id="ARBA00023136"/>
    </source>
</evidence>
<dbReference type="Pfam" id="PF05739">
    <property type="entry name" value="SNARE"/>
    <property type="match status" value="1"/>
</dbReference>
<evidence type="ECO:0000256" key="4">
    <source>
        <dbReference type="ARBA" id="ARBA00022692"/>
    </source>
</evidence>
<evidence type="ECO:0000313" key="14">
    <source>
        <dbReference type="RefSeq" id="XP_032799927.1"/>
    </source>
</evidence>
<name>A0AAJ7WJM6_PETMA</name>
<evidence type="ECO:0000256" key="9">
    <source>
        <dbReference type="RuleBase" id="RU003858"/>
    </source>
</evidence>
<dbReference type="CDD" id="cd00179">
    <property type="entry name" value="SynN"/>
    <property type="match status" value="1"/>
</dbReference>
<evidence type="ECO:0000256" key="1">
    <source>
        <dbReference type="ARBA" id="ARBA00004211"/>
    </source>
</evidence>
<dbReference type="Gene3D" id="1.20.58.70">
    <property type="match status" value="1"/>
</dbReference>
<feature type="transmembrane region" description="Helical" evidence="11">
    <location>
        <begin position="268"/>
        <end position="290"/>
    </location>
</feature>
<dbReference type="InterPro" id="IPR045242">
    <property type="entry name" value="Syntaxin"/>
</dbReference>
<keyword evidence="5" id="KW-0532">Neurotransmitter transport</keyword>
<dbReference type="PROSITE" id="PS50192">
    <property type="entry name" value="T_SNARE"/>
    <property type="match status" value="1"/>
</dbReference>
<dbReference type="GO" id="GO:0006887">
    <property type="term" value="P:exocytosis"/>
    <property type="evidence" value="ECO:0007669"/>
    <property type="project" value="TreeGrafter"/>
</dbReference>
<protein>
    <submittedName>
        <fullName evidence="14">Syntaxin-1A-like isoform X1</fullName>
    </submittedName>
</protein>
<dbReference type="Gene3D" id="1.20.5.110">
    <property type="match status" value="1"/>
</dbReference>
<evidence type="ECO:0000256" key="10">
    <source>
        <dbReference type="SAM" id="MobiDB-lite"/>
    </source>
</evidence>
<keyword evidence="4 11" id="KW-0812">Transmembrane</keyword>
<dbReference type="SMART" id="SM00397">
    <property type="entry name" value="t_SNARE"/>
    <property type="match status" value="2"/>
</dbReference>
<dbReference type="GO" id="GO:0006886">
    <property type="term" value="P:intracellular protein transport"/>
    <property type="evidence" value="ECO:0007669"/>
    <property type="project" value="InterPro"/>
</dbReference>
<keyword evidence="8 11" id="KW-0472">Membrane</keyword>
<evidence type="ECO:0000256" key="6">
    <source>
        <dbReference type="ARBA" id="ARBA00022989"/>
    </source>
</evidence>
<keyword evidence="6 11" id="KW-1133">Transmembrane helix</keyword>
<accession>A0AAJ7WJM6</accession>
<dbReference type="SUPFAM" id="SSF47661">
    <property type="entry name" value="t-snare proteins"/>
    <property type="match status" value="1"/>
</dbReference>
<evidence type="ECO:0000256" key="11">
    <source>
        <dbReference type="SAM" id="Phobius"/>
    </source>
</evidence>
<dbReference type="GeneID" id="116936890"/>
<dbReference type="PANTHER" id="PTHR19957">
    <property type="entry name" value="SYNTAXIN"/>
    <property type="match status" value="1"/>
</dbReference>
<dbReference type="PANTHER" id="PTHR19957:SF424">
    <property type="entry name" value="SYNTAXIN-1A"/>
    <property type="match status" value="1"/>
</dbReference>